<dbReference type="EMBL" id="VZUH01001097">
    <property type="protein sequence ID" value="NXU84581.1"/>
    <property type="molecule type" value="Genomic_DNA"/>
</dbReference>
<sequence>LGRGSLTAHIPSPSVLQLGNPSTEKPCGEWIYSSPGQLEVLLEKGFRRHQPNSELEEGGILGMAVSSQKYGRAPAKSPQQDYCHVGHSRCLRASLQFLSPRSTSTETGMELSCHFPRPQAAPEDSGSPPANPAAPIPS</sequence>
<accession>A0A7L3P5D8</accession>
<feature type="non-terminal residue" evidence="2">
    <location>
        <position position="1"/>
    </location>
</feature>
<reference evidence="2 3" key="1">
    <citation type="submission" date="2019-09" db="EMBL/GenBank/DDBJ databases">
        <title>Bird 10,000 Genomes (B10K) Project - Family phase.</title>
        <authorList>
            <person name="Zhang G."/>
        </authorList>
    </citation>
    <scope>NUCLEOTIDE SEQUENCE [LARGE SCALE GENOMIC DNA]</scope>
    <source>
        <strain evidence="2">OUT-0059</strain>
        <tissue evidence="2">Muscle</tissue>
    </source>
</reference>
<evidence type="ECO:0000256" key="1">
    <source>
        <dbReference type="SAM" id="MobiDB-lite"/>
    </source>
</evidence>
<organism evidence="2 3">
    <name type="scientific">Xiphorhynchus elegans</name>
    <name type="common">elegant woodcreeper</name>
    <dbReference type="NCBI Taxonomy" id="269412"/>
    <lineage>
        <taxon>Eukaryota</taxon>
        <taxon>Metazoa</taxon>
        <taxon>Chordata</taxon>
        <taxon>Craniata</taxon>
        <taxon>Vertebrata</taxon>
        <taxon>Euteleostomi</taxon>
        <taxon>Archelosauria</taxon>
        <taxon>Archosauria</taxon>
        <taxon>Dinosauria</taxon>
        <taxon>Saurischia</taxon>
        <taxon>Theropoda</taxon>
        <taxon>Coelurosauria</taxon>
        <taxon>Aves</taxon>
        <taxon>Neognathae</taxon>
        <taxon>Neoaves</taxon>
        <taxon>Telluraves</taxon>
        <taxon>Australaves</taxon>
        <taxon>Passeriformes</taxon>
        <taxon>Dendrocolaptidae</taxon>
        <taxon>Xiphorhynchus</taxon>
    </lineage>
</organism>
<comment type="caution">
    <text evidence="2">The sequence shown here is derived from an EMBL/GenBank/DDBJ whole genome shotgun (WGS) entry which is preliminary data.</text>
</comment>
<feature type="region of interest" description="Disordered" evidence="1">
    <location>
        <begin position="1"/>
        <end position="21"/>
    </location>
</feature>
<feature type="non-terminal residue" evidence="2">
    <location>
        <position position="138"/>
    </location>
</feature>
<name>A0A7L3P5D8_9DEND</name>
<keyword evidence="3" id="KW-1185">Reference proteome</keyword>
<dbReference type="Proteomes" id="UP000551443">
    <property type="component" value="Unassembled WGS sequence"/>
</dbReference>
<protein>
    <submittedName>
        <fullName evidence="2">HES5 factor</fullName>
    </submittedName>
</protein>
<feature type="region of interest" description="Disordered" evidence="1">
    <location>
        <begin position="101"/>
        <end position="138"/>
    </location>
</feature>
<dbReference type="AlphaFoldDB" id="A0A7L3P5D8"/>
<gene>
    <name evidence="2" type="primary">Hes5_0</name>
    <name evidence="2" type="ORF">XIPELE_R07379</name>
</gene>
<evidence type="ECO:0000313" key="3">
    <source>
        <dbReference type="Proteomes" id="UP000551443"/>
    </source>
</evidence>
<evidence type="ECO:0000313" key="2">
    <source>
        <dbReference type="EMBL" id="NXU84581.1"/>
    </source>
</evidence>
<feature type="compositionally biased region" description="Pro residues" evidence="1">
    <location>
        <begin position="129"/>
        <end position="138"/>
    </location>
</feature>
<proteinExistence type="predicted"/>